<comment type="similarity">
    <text evidence="1">Belongs to the SAPS family.</text>
</comment>
<evidence type="ECO:0000313" key="4">
    <source>
        <dbReference type="EMBL" id="KAL3405251.1"/>
    </source>
</evidence>
<comment type="caution">
    <text evidence="4">The sequence shown here is derived from an EMBL/GenBank/DDBJ whole genome shotgun (WGS) entry which is preliminary data.</text>
</comment>
<evidence type="ECO:0000313" key="5">
    <source>
        <dbReference type="Proteomes" id="UP001627154"/>
    </source>
</evidence>
<keyword evidence="5" id="KW-1185">Reference proteome</keyword>
<dbReference type="InterPro" id="IPR016024">
    <property type="entry name" value="ARM-type_fold"/>
</dbReference>
<dbReference type="EMBL" id="JBJJXI010000021">
    <property type="protein sequence ID" value="KAL3405251.1"/>
    <property type="molecule type" value="Genomic_DNA"/>
</dbReference>
<keyword evidence="2" id="KW-0131">Cell cycle</keyword>
<sequence>MFWHNNYAPSAEIENLLNEEDVTLNKLMDAEDILQECKTQNKKLLDFLTRADILEELVDLITIEPSTDLEERKRYKYSNIACELLTCDSPPLTKKLAGNDVLLAKLYSFIDREEPLNPLLASFFSKTLHALLRQPSDQDWFSYQFVCLQVLESLKNRKNCVDLLLQHLGTSAIMDLILILLTKIEGSEMRQNIFTWLDDQNLIQRLIKLLSPTSDPEKHTNASQLLCDIIRHSRMEMEKQPTLILQTLQSEETIRLILDTILVEEKVETSIVGGIRVLNNILGQKKEKDTETTDGYGSPFNNYVEDEEREKFIPVIIPYISRLNNLLIDPPVKASVKTTAGLVEKPFGMTRLYILKLYVNLLSTQNLDILTAFAEWNTFSILLDLFFEFSWNNFLHSQVQKCLSLALKCSSSDVNAKLFDNIFIKARCIERLLEVWDEDYNKRKDNKGHLVVIANDILTKCSEDDDFSSFLKKNLSEPVFSKWEDFVSTKLHDINENQKMSLGSPKLTESSGDEYASSMSTLTWLKESFMNSQDQPNASSNVSCYQPILEAENCYFNFQSDKFHDVDAEMNTLEQMNQQSLNLSQDSEFLKSQEIFNNICDDVSSAMQWGQSHDCNTDQSDWLKNEKNSSSSSDEDEGSRDFGMEDNSTDLWGQMKSLSMRDASSPINLWNSNTVEPVEQTGWANFEEFSSTPCEEGLVPSAQCEKPEAEIVNVPAEPENPVKSELLSPIIDADSSIVTNEPNLTHNVPLDFEDENLSRSSDSSDEKSSEIVPDSNTNATETDGRPPQTEELPKS</sequence>
<dbReference type="Proteomes" id="UP001627154">
    <property type="component" value="Unassembled WGS sequence"/>
</dbReference>
<protein>
    <submittedName>
        <fullName evidence="4">Uncharacterized protein</fullName>
    </submittedName>
</protein>
<dbReference type="AlphaFoldDB" id="A0ABD2XKJ7"/>
<dbReference type="Pfam" id="PF04499">
    <property type="entry name" value="SAPS"/>
    <property type="match status" value="2"/>
</dbReference>
<feature type="region of interest" description="Disordered" evidence="3">
    <location>
        <begin position="610"/>
        <end position="648"/>
    </location>
</feature>
<accession>A0ABD2XKJ7</accession>
<organism evidence="4 5">
    <name type="scientific">Trichogramma kaykai</name>
    <dbReference type="NCBI Taxonomy" id="54128"/>
    <lineage>
        <taxon>Eukaryota</taxon>
        <taxon>Metazoa</taxon>
        <taxon>Ecdysozoa</taxon>
        <taxon>Arthropoda</taxon>
        <taxon>Hexapoda</taxon>
        <taxon>Insecta</taxon>
        <taxon>Pterygota</taxon>
        <taxon>Neoptera</taxon>
        <taxon>Endopterygota</taxon>
        <taxon>Hymenoptera</taxon>
        <taxon>Apocrita</taxon>
        <taxon>Proctotrupomorpha</taxon>
        <taxon>Chalcidoidea</taxon>
        <taxon>Trichogrammatidae</taxon>
        <taxon>Trichogramma</taxon>
    </lineage>
</organism>
<dbReference type="InterPro" id="IPR007587">
    <property type="entry name" value="SAPS"/>
</dbReference>
<dbReference type="PANTHER" id="PTHR12634:SF8">
    <property type="entry name" value="FIERY MOUNTAIN, ISOFORM D"/>
    <property type="match status" value="1"/>
</dbReference>
<gene>
    <name evidence="4" type="ORF">TKK_002287</name>
</gene>
<evidence type="ECO:0000256" key="1">
    <source>
        <dbReference type="ARBA" id="ARBA00006180"/>
    </source>
</evidence>
<reference evidence="4 5" key="1">
    <citation type="journal article" date="2024" name="bioRxiv">
        <title>A reference genome for Trichogramma kaykai: A tiny desert-dwelling parasitoid wasp with competing sex-ratio distorters.</title>
        <authorList>
            <person name="Culotta J."/>
            <person name="Lindsey A.R."/>
        </authorList>
    </citation>
    <scope>NUCLEOTIDE SEQUENCE [LARGE SCALE GENOMIC DNA]</scope>
    <source>
        <strain evidence="4 5">KSX58</strain>
    </source>
</reference>
<evidence type="ECO:0000256" key="2">
    <source>
        <dbReference type="ARBA" id="ARBA00023306"/>
    </source>
</evidence>
<proteinExistence type="inferred from homology"/>
<dbReference type="SUPFAM" id="SSF48371">
    <property type="entry name" value="ARM repeat"/>
    <property type="match status" value="1"/>
</dbReference>
<evidence type="ECO:0000256" key="3">
    <source>
        <dbReference type="SAM" id="MobiDB-lite"/>
    </source>
</evidence>
<name>A0ABD2XKJ7_9HYME</name>
<feature type="compositionally biased region" description="Polar residues" evidence="3">
    <location>
        <begin position="610"/>
        <end position="620"/>
    </location>
</feature>
<dbReference type="PANTHER" id="PTHR12634">
    <property type="entry name" value="SIT4 YEAST -ASSOCIATING PROTEIN-RELATED"/>
    <property type="match status" value="1"/>
</dbReference>
<feature type="region of interest" description="Disordered" evidence="3">
    <location>
        <begin position="738"/>
        <end position="795"/>
    </location>
</feature>